<dbReference type="SMART" id="SM00028">
    <property type="entry name" value="TPR"/>
    <property type="match status" value="3"/>
</dbReference>
<dbReference type="Gene3D" id="1.25.40.10">
    <property type="entry name" value="Tetratricopeptide repeat domain"/>
    <property type="match status" value="1"/>
</dbReference>
<dbReference type="SUPFAM" id="SSF48452">
    <property type="entry name" value="TPR-like"/>
    <property type="match status" value="1"/>
</dbReference>
<dbReference type="PANTHER" id="PTHR46512">
    <property type="entry name" value="PEPTIDYLPROLYL ISOMERASE"/>
    <property type="match status" value="1"/>
</dbReference>
<dbReference type="InterPro" id="IPR019734">
    <property type="entry name" value="TPR_rpt"/>
</dbReference>
<organism evidence="2 3">
    <name type="scientific">Paralvinella palmiformis</name>
    <dbReference type="NCBI Taxonomy" id="53620"/>
    <lineage>
        <taxon>Eukaryota</taxon>
        <taxon>Metazoa</taxon>
        <taxon>Spiralia</taxon>
        <taxon>Lophotrochozoa</taxon>
        <taxon>Annelida</taxon>
        <taxon>Polychaeta</taxon>
        <taxon>Sedentaria</taxon>
        <taxon>Canalipalpata</taxon>
        <taxon>Terebellida</taxon>
        <taxon>Terebelliformia</taxon>
        <taxon>Alvinellidae</taxon>
        <taxon>Paralvinella</taxon>
    </lineage>
</organism>
<sequence>MRRTKRAKHYISPYIKLETALNDWVLEYRHNGYIVTRMMIRIQAIKFTLDKQYEKPLSMMASMTGKSIGSLETWEPPDKSFSKHLLQEGKDGPMPNDGSVCVVLLNLIEFSSSKSSADSESGASSASTTADTKLVDSPVVVTGSGASATCSIAGTGLNDEIGAGKSLIDSRSGNTEIKENDLGGYKFGAEVEVTIGEGDTILSELLDKTICSMKEGEMCYIKSKVDAKGNKVSEFDANAKSALKFNAHLKSMSRAADLTELEPDECLERAQHHKDRGSELFKANRLDFAIKHYEKALLCFSDADSFSKLPEQMLLQYKTVKCQCHLNLAACCLKKEKYDGVIEHSTKALELESDNVKGLFRRGQAHLKLHNYDLARADFCRALAVEPENKAVSNQLLLIHGLIRKERAMYKKMFS</sequence>
<comment type="caution">
    <text evidence="2">The sequence shown here is derived from an EMBL/GenBank/DDBJ whole genome shotgun (WGS) entry which is preliminary data.</text>
</comment>
<evidence type="ECO:0000256" key="1">
    <source>
        <dbReference type="PROSITE-ProRule" id="PRU00339"/>
    </source>
</evidence>
<dbReference type="Proteomes" id="UP001208570">
    <property type="component" value="Unassembled WGS sequence"/>
</dbReference>
<evidence type="ECO:0000313" key="3">
    <source>
        <dbReference type="Proteomes" id="UP001208570"/>
    </source>
</evidence>
<dbReference type="EMBL" id="JAODUP010000576">
    <property type="protein sequence ID" value="KAK2146972.1"/>
    <property type="molecule type" value="Genomic_DNA"/>
</dbReference>
<gene>
    <name evidence="2" type="ORF">LSH36_576g03114</name>
</gene>
<dbReference type="InterPro" id="IPR011990">
    <property type="entry name" value="TPR-like_helical_dom_sf"/>
</dbReference>
<name>A0AAD9J6C7_9ANNE</name>
<proteinExistence type="predicted"/>
<dbReference type="InterPro" id="IPR050754">
    <property type="entry name" value="FKBP4/5/8-like"/>
</dbReference>
<protein>
    <submittedName>
        <fullName evidence="2">Uncharacterized protein</fullName>
    </submittedName>
</protein>
<dbReference type="PROSITE" id="PS50005">
    <property type="entry name" value="TPR"/>
    <property type="match status" value="1"/>
</dbReference>
<reference evidence="2" key="1">
    <citation type="journal article" date="2023" name="Mol. Biol. Evol.">
        <title>Third-Generation Sequencing Reveals the Adaptive Role of the Epigenome in Three Deep-Sea Polychaetes.</title>
        <authorList>
            <person name="Perez M."/>
            <person name="Aroh O."/>
            <person name="Sun Y."/>
            <person name="Lan Y."/>
            <person name="Juniper S.K."/>
            <person name="Young C.R."/>
            <person name="Angers B."/>
            <person name="Qian P.Y."/>
        </authorList>
    </citation>
    <scope>NUCLEOTIDE SEQUENCE</scope>
    <source>
        <strain evidence="2">P08H-3</strain>
    </source>
</reference>
<keyword evidence="1" id="KW-0802">TPR repeat</keyword>
<feature type="repeat" description="TPR" evidence="1">
    <location>
        <begin position="356"/>
        <end position="389"/>
    </location>
</feature>
<dbReference type="PANTHER" id="PTHR46512:SF10">
    <property type="entry name" value="FK506-BINDING PROTEIN-LIKE"/>
    <property type="match status" value="1"/>
</dbReference>
<dbReference type="Pfam" id="PF13181">
    <property type="entry name" value="TPR_8"/>
    <property type="match status" value="1"/>
</dbReference>
<dbReference type="AlphaFoldDB" id="A0AAD9J6C7"/>
<evidence type="ECO:0000313" key="2">
    <source>
        <dbReference type="EMBL" id="KAK2146972.1"/>
    </source>
</evidence>
<accession>A0AAD9J6C7</accession>
<keyword evidence="3" id="KW-1185">Reference proteome</keyword>